<protein>
    <submittedName>
        <fullName evidence="2">Solute carrier family 12 member 7-like protein</fullName>
    </submittedName>
</protein>
<feature type="compositionally biased region" description="Basic and acidic residues" evidence="1">
    <location>
        <begin position="52"/>
        <end position="62"/>
    </location>
</feature>
<evidence type="ECO:0000256" key="1">
    <source>
        <dbReference type="SAM" id="MobiDB-lite"/>
    </source>
</evidence>
<dbReference type="Proteomes" id="UP000290572">
    <property type="component" value="Unassembled WGS sequence"/>
</dbReference>
<keyword evidence="3" id="KW-1185">Reference proteome</keyword>
<accession>A0A498M8D9</accession>
<feature type="region of interest" description="Disordered" evidence="1">
    <location>
        <begin position="33"/>
        <end position="68"/>
    </location>
</feature>
<name>A0A498M8D9_LABRO</name>
<evidence type="ECO:0000313" key="3">
    <source>
        <dbReference type="Proteomes" id="UP000290572"/>
    </source>
</evidence>
<sequence>MSERFMVVPVAHADESAFGDDAYIDSVFDAGAGEGERAERRGSVPILQYSREPNKYEQKKPSPDLYSCDGQLKEKRASALTFEMGGSARTTEHLSSPAYSRFVLERKPLPVSTC</sequence>
<gene>
    <name evidence="2" type="ORF">ROHU_009382</name>
</gene>
<reference evidence="2 3" key="1">
    <citation type="submission" date="2018-03" db="EMBL/GenBank/DDBJ databases">
        <title>Draft genome sequence of Rohu Carp (Labeo rohita).</title>
        <authorList>
            <person name="Das P."/>
            <person name="Kushwaha B."/>
            <person name="Joshi C.G."/>
            <person name="Kumar D."/>
            <person name="Nagpure N.S."/>
            <person name="Sahoo L."/>
            <person name="Das S.P."/>
            <person name="Bit A."/>
            <person name="Patnaik S."/>
            <person name="Meher P.K."/>
            <person name="Jayasankar P."/>
            <person name="Koringa P.G."/>
            <person name="Patel N.V."/>
            <person name="Hinsu A.T."/>
            <person name="Kumar R."/>
            <person name="Pandey M."/>
            <person name="Agarwal S."/>
            <person name="Srivastava S."/>
            <person name="Singh M."/>
            <person name="Iquebal M.A."/>
            <person name="Jaiswal S."/>
            <person name="Angadi U.B."/>
            <person name="Kumar N."/>
            <person name="Raza M."/>
            <person name="Shah T.M."/>
            <person name="Rai A."/>
            <person name="Jena J.K."/>
        </authorList>
    </citation>
    <scope>NUCLEOTIDE SEQUENCE [LARGE SCALE GENOMIC DNA]</scope>
    <source>
        <strain evidence="2">DASCIFA01</strain>
        <tissue evidence="2">Testis</tissue>
    </source>
</reference>
<dbReference type="AlphaFoldDB" id="A0A498M8D9"/>
<organism evidence="2 3">
    <name type="scientific">Labeo rohita</name>
    <name type="common">Indian major carp</name>
    <name type="synonym">Cyprinus rohita</name>
    <dbReference type="NCBI Taxonomy" id="84645"/>
    <lineage>
        <taxon>Eukaryota</taxon>
        <taxon>Metazoa</taxon>
        <taxon>Chordata</taxon>
        <taxon>Craniata</taxon>
        <taxon>Vertebrata</taxon>
        <taxon>Euteleostomi</taxon>
        <taxon>Actinopterygii</taxon>
        <taxon>Neopterygii</taxon>
        <taxon>Teleostei</taxon>
        <taxon>Ostariophysi</taxon>
        <taxon>Cypriniformes</taxon>
        <taxon>Cyprinidae</taxon>
        <taxon>Labeoninae</taxon>
        <taxon>Labeonini</taxon>
        <taxon>Labeo</taxon>
    </lineage>
</organism>
<comment type="caution">
    <text evidence="2">The sequence shown here is derived from an EMBL/GenBank/DDBJ whole genome shotgun (WGS) entry which is preliminary data.</text>
</comment>
<evidence type="ECO:0000313" key="2">
    <source>
        <dbReference type="EMBL" id="RXN13885.1"/>
    </source>
</evidence>
<dbReference type="EMBL" id="QBIY01012936">
    <property type="protein sequence ID" value="RXN13885.1"/>
    <property type="molecule type" value="Genomic_DNA"/>
</dbReference>
<proteinExistence type="predicted"/>